<reference evidence="2 3" key="1">
    <citation type="submission" date="2020-08" db="EMBL/GenBank/DDBJ databases">
        <title>Sequencing the genomes of 1000 actinobacteria strains.</title>
        <authorList>
            <person name="Klenk H.-P."/>
        </authorList>
    </citation>
    <scope>NUCLEOTIDE SEQUENCE [LARGE SCALE GENOMIC DNA]</scope>
    <source>
        <strain evidence="2 3">DSM 45582</strain>
    </source>
</reference>
<accession>A0A840NBU0</accession>
<proteinExistence type="predicted"/>
<dbReference type="EMBL" id="JACHIV010000001">
    <property type="protein sequence ID" value="MBB5069756.1"/>
    <property type="molecule type" value="Genomic_DNA"/>
</dbReference>
<organism evidence="2 3">
    <name type="scientific">Saccharopolyspora gloriosae</name>
    <dbReference type="NCBI Taxonomy" id="455344"/>
    <lineage>
        <taxon>Bacteria</taxon>
        <taxon>Bacillati</taxon>
        <taxon>Actinomycetota</taxon>
        <taxon>Actinomycetes</taxon>
        <taxon>Pseudonocardiales</taxon>
        <taxon>Pseudonocardiaceae</taxon>
        <taxon>Saccharopolyspora</taxon>
    </lineage>
</organism>
<sequence length="38" mass="4133">MRFMTPYSLRGLGGATRRRCGADAESAGDLPRHLVEPS</sequence>
<dbReference type="AlphaFoldDB" id="A0A840NBU0"/>
<protein>
    <submittedName>
        <fullName evidence="2">Uncharacterized protein</fullName>
    </submittedName>
</protein>
<evidence type="ECO:0000256" key="1">
    <source>
        <dbReference type="SAM" id="MobiDB-lite"/>
    </source>
</evidence>
<gene>
    <name evidence="2" type="ORF">BJ969_002844</name>
</gene>
<evidence type="ECO:0000313" key="2">
    <source>
        <dbReference type="EMBL" id="MBB5069756.1"/>
    </source>
</evidence>
<feature type="region of interest" description="Disordered" evidence="1">
    <location>
        <begin position="12"/>
        <end position="38"/>
    </location>
</feature>
<comment type="caution">
    <text evidence="2">The sequence shown here is derived from an EMBL/GenBank/DDBJ whole genome shotgun (WGS) entry which is preliminary data.</text>
</comment>
<name>A0A840NBU0_9PSEU</name>
<dbReference type="Proteomes" id="UP000580474">
    <property type="component" value="Unassembled WGS sequence"/>
</dbReference>
<keyword evidence="3" id="KW-1185">Reference proteome</keyword>
<evidence type="ECO:0000313" key="3">
    <source>
        <dbReference type="Proteomes" id="UP000580474"/>
    </source>
</evidence>